<dbReference type="Gene3D" id="3.40.190.10">
    <property type="entry name" value="Periplasmic binding protein-like II"/>
    <property type="match status" value="2"/>
</dbReference>
<dbReference type="Gene3D" id="3.30.70.270">
    <property type="match status" value="1"/>
</dbReference>
<evidence type="ECO:0000313" key="6">
    <source>
        <dbReference type="Proteomes" id="UP000274350"/>
    </source>
</evidence>
<dbReference type="GO" id="GO:0003824">
    <property type="term" value="F:catalytic activity"/>
    <property type="evidence" value="ECO:0007669"/>
    <property type="project" value="UniProtKB-ARBA"/>
</dbReference>
<feature type="domain" description="PAS" evidence="2">
    <location>
        <begin position="357"/>
        <end position="403"/>
    </location>
</feature>
<dbReference type="InterPro" id="IPR029787">
    <property type="entry name" value="Nucleotide_cyclase"/>
</dbReference>
<dbReference type="SMART" id="SM00267">
    <property type="entry name" value="GGDEF"/>
    <property type="match status" value="1"/>
</dbReference>
<dbReference type="KEGG" id="upi:EJG51_007675"/>
<dbReference type="NCBIfam" id="TIGR00229">
    <property type="entry name" value="sensory_box"/>
    <property type="match status" value="1"/>
</dbReference>
<evidence type="ECO:0000259" key="4">
    <source>
        <dbReference type="PROSITE" id="PS50887"/>
    </source>
</evidence>
<dbReference type="InterPro" id="IPR052163">
    <property type="entry name" value="DGC-Regulatory_Protein"/>
</dbReference>
<dbReference type="PROSITE" id="PS50112">
    <property type="entry name" value="PAS"/>
    <property type="match status" value="1"/>
</dbReference>
<sequence length="648" mass="72088">MATLLLQCLPVALISARALEPVTLQLKWQHAFQFAGYYAAQELGYYRQAGLDVSLREAVPGLDVTAEILSGKADFGVGSSNLLLDRKAGKPVVALAVIFQHSPLVLIAAGHSHRQNIHHLMGKRIMMGPQSDELRAYLKREGVLPAGIKQQTHSFHSYDLIEGNTDAQSAYLSNEPYYYDQLGFAYQVYTPRSAGIDFYGDTLFTSEREIQRHPERVKAFRAASLRGWEYAMAHPQEIIDLILAKYSQKTPREVLNYEAAAMVDLMRTDLLPIGYMHPGRWRHIAEVYAEIALLPENFSLDGFLYDANPSVNYAFLYGILAAVLAVVTVVGAAAVYIYRVNKKLKHSLSIVTQTEQRLKIFSTAIQQSPTSVIISGPDNIIQYVNPKFSSETGYTAAEAIGRTPSFLQSGITERATYGDMWRCLKRGELWSGELVNRRKNGEIYWEETHIAPVKNAAGEITNFVAVKLDISERKQAHDRLAHLAHYDFLTNLPNRSLFFERVIQALALAKRNKGKLALMFIDLDKFKPINDAHGHAVGDLLLQEAARRMSACLRDSDTVGRIGGDEFVVLLPDVAGAEAALLVAEKIRIALNQVFVVDNKILSISTSIGIAIYPEHGHDDISLAKHADFAMYHAKTSGRDNVQVFQAS</sequence>
<dbReference type="PANTHER" id="PTHR46663">
    <property type="entry name" value="DIGUANYLATE CYCLASE DGCT-RELATED"/>
    <property type="match status" value="1"/>
</dbReference>
<keyword evidence="1" id="KW-0812">Transmembrane</keyword>
<keyword evidence="1" id="KW-0472">Membrane</keyword>
<dbReference type="FunFam" id="3.30.70.270:FF:000001">
    <property type="entry name" value="Diguanylate cyclase domain protein"/>
    <property type="match status" value="1"/>
</dbReference>
<dbReference type="CDD" id="cd01949">
    <property type="entry name" value="GGDEF"/>
    <property type="match status" value="1"/>
</dbReference>
<accession>A0A6M4A8T4</accession>
<dbReference type="SMART" id="SM00086">
    <property type="entry name" value="PAC"/>
    <property type="match status" value="1"/>
</dbReference>
<dbReference type="CDD" id="cd00130">
    <property type="entry name" value="PAS"/>
    <property type="match status" value="1"/>
</dbReference>
<proteinExistence type="predicted"/>
<keyword evidence="6" id="KW-1185">Reference proteome</keyword>
<dbReference type="SUPFAM" id="SSF55785">
    <property type="entry name" value="PYP-like sensor domain (PAS domain)"/>
    <property type="match status" value="1"/>
</dbReference>
<evidence type="ECO:0000259" key="3">
    <source>
        <dbReference type="PROSITE" id="PS50113"/>
    </source>
</evidence>
<dbReference type="InterPro" id="IPR000700">
    <property type="entry name" value="PAS-assoc_C"/>
</dbReference>
<dbReference type="EMBL" id="CP051152">
    <property type="protein sequence ID" value="QJQ07645.1"/>
    <property type="molecule type" value="Genomic_DNA"/>
</dbReference>
<dbReference type="NCBIfam" id="TIGR00254">
    <property type="entry name" value="GGDEF"/>
    <property type="match status" value="1"/>
</dbReference>
<feature type="domain" description="PAC" evidence="3">
    <location>
        <begin position="430"/>
        <end position="482"/>
    </location>
</feature>
<evidence type="ECO:0000313" key="5">
    <source>
        <dbReference type="EMBL" id="QJQ07645.1"/>
    </source>
</evidence>
<evidence type="ECO:0000259" key="2">
    <source>
        <dbReference type="PROSITE" id="PS50112"/>
    </source>
</evidence>
<dbReference type="Proteomes" id="UP000274350">
    <property type="component" value="Chromosome"/>
</dbReference>
<dbReference type="InterPro" id="IPR015168">
    <property type="entry name" value="SsuA/THI5"/>
</dbReference>
<dbReference type="Pfam" id="PF00990">
    <property type="entry name" value="GGDEF"/>
    <property type="match status" value="1"/>
</dbReference>
<reference evidence="5 6" key="1">
    <citation type="journal article" date="2019" name="Int. J. Syst. Evol. Microbiol.">
        <title>Undibacterium piscinae sp. nov., isolated from Korean shiner intestine.</title>
        <authorList>
            <person name="Lee S.Y."/>
            <person name="Kang W."/>
            <person name="Kim P.S."/>
            <person name="Kim H.S."/>
            <person name="Sung H."/>
            <person name="Shin N.R."/>
            <person name="Whon T.W."/>
            <person name="Yun J.H."/>
            <person name="Lee J.Y."/>
            <person name="Lee J.Y."/>
            <person name="Jung M.J."/>
            <person name="Jeong Y.S."/>
            <person name="Tak E.J."/>
            <person name="Han J.E."/>
            <person name="Hyun D.W."/>
            <person name="Kang M.S."/>
            <person name="Lee K.E."/>
            <person name="Lee B.H."/>
            <person name="Bae J.W."/>
        </authorList>
    </citation>
    <scope>NUCLEOTIDE SEQUENCE [LARGE SCALE GENOMIC DNA]</scope>
    <source>
        <strain evidence="5 6">S11R28</strain>
    </source>
</reference>
<name>A0A6M4A8T4_9BURK</name>
<dbReference type="PROSITE" id="PS50113">
    <property type="entry name" value="PAC"/>
    <property type="match status" value="1"/>
</dbReference>
<dbReference type="Pfam" id="PF09084">
    <property type="entry name" value="NMT1"/>
    <property type="match status" value="1"/>
</dbReference>
<protein>
    <submittedName>
        <fullName evidence="5">Diguanylate cyclase</fullName>
    </submittedName>
</protein>
<gene>
    <name evidence="5" type="ORF">EJG51_007675</name>
</gene>
<dbReference type="PROSITE" id="PS50887">
    <property type="entry name" value="GGDEF"/>
    <property type="match status" value="1"/>
</dbReference>
<dbReference type="InterPro" id="IPR001610">
    <property type="entry name" value="PAC"/>
</dbReference>
<dbReference type="OrthoDB" id="9813903at2"/>
<dbReference type="InterPro" id="IPR000014">
    <property type="entry name" value="PAS"/>
</dbReference>
<dbReference type="InterPro" id="IPR000160">
    <property type="entry name" value="GGDEF_dom"/>
</dbReference>
<dbReference type="SUPFAM" id="SSF55073">
    <property type="entry name" value="Nucleotide cyclase"/>
    <property type="match status" value="1"/>
</dbReference>
<dbReference type="InterPro" id="IPR043128">
    <property type="entry name" value="Rev_trsase/Diguanyl_cyclase"/>
</dbReference>
<dbReference type="PANTHER" id="PTHR46663:SF3">
    <property type="entry name" value="SLL0267 PROTEIN"/>
    <property type="match status" value="1"/>
</dbReference>
<dbReference type="Gene3D" id="3.30.450.20">
    <property type="entry name" value="PAS domain"/>
    <property type="match status" value="1"/>
</dbReference>
<dbReference type="AlphaFoldDB" id="A0A6M4A8T4"/>
<organism evidence="5 6">
    <name type="scientific">Undibacterium piscinae</name>
    <dbReference type="NCBI Taxonomy" id="2495591"/>
    <lineage>
        <taxon>Bacteria</taxon>
        <taxon>Pseudomonadati</taxon>
        <taxon>Pseudomonadota</taxon>
        <taxon>Betaproteobacteria</taxon>
        <taxon>Burkholderiales</taxon>
        <taxon>Oxalobacteraceae</taxon>
        <taxon>Undibacterium</taxon>
    </lineage>
</organism>
<feature type="domain" description="GGDEF" evidence="4">
    <location>
        <begin position="514"/>
        <end position="647"/>
    </location>
</feature>
<dbReference type="Pfam" id="PF13426">
    <property type="entry name" value="PAS_9"/>
    <property type="match status" value="1"/>
</dbReference>
<dbReference type="InterPro" id="IPR035965">
    <property type="entry name" value="PAS-like_dom_sf"/>
</dbReference>
<keyword evidence="1" id="KW-1133">Transmembrane helix</keyword>
<dbReference type="SUPFAM" id="SSF53850">
    <property type="entry name" value="Periplasmic binding protein-like II"/>
    <property type="match status" value="1"/>
</dbReference>
<evidence type="ECO:0000256" key="1">
    <source>
        <dbReference type="SAM" id="Phobius"/>
    </source>
</evidence>
<feature type="transmembrane region" description="Helical" evidence="1">
    <location>
        <begin position="314"/>
        <end position="338"/>
    </location>
</feature>